<feature type="transmembrane region" description="Helical" evidence="5">
    <location>
        <begin position="202"/>
        <end position="220"/>
    </location>
</feature>
<evidence type="ECO:0000256" key="1">
    <source>
        <dbReference type="ARBA" id="ARBA00022475"/>
    </source>
</evidence>
<evidence type="ECO:0000256" key="4">
    <source>
        <dbReference type="ARBA" id="ARBA00023136"/>
    </source>
</evidence>
<keyword evidence="3 5" id="KW-1133">Transmembrane helix</keyword>
<dbReference type="PANTHER" id="PTHR35529:SF1">
    <property type="entry name" value="MANGANESE EFFLUX PUMP MNTP-RELATED"/>
    <property type="match status" value="1"/>
</dbReference>
<dbReference type="Pfam" id="PF02659">
    <property type="entry name" value="Mntp"/>
    <property type="match status" value="2"/>
</dbReference>
<accession>A0A917KH14</accession>
<organism evidence="6 7">
    <name type="scientific">Alicyclobacillus cellulosilyticus</name>
    <dbReference type="NCBI Taxonomy" id="1003997"/>
    <lineage>
        <taxon>Bacteria</taxon>
        <taxon>Bacillati</taxon>
        <taxon>Bacillota</taxon>
        <taxon>Bacilli</taxon>
        <taxon>Bacillales</taxon>
        <taxon>Alicyclobacillaceae</taxon>
        <taxon>Alicyclobacillus</taxon>
    </lineage>
</organism>
<reference evidence="6" key="2">
    <citation type="submission" date="2020-09" db="EMBL/GenBank/DDBJ databases">
        <authorList>
            <person name="Sun Q."/>
            <person name="Ohkuma M."/>
        </authorList>
    </citation>
    <scope>NUCLEOTIDE SEQUENCE</scope>
    <source>
        <strain evidence="6">JCM 18487</strain>
    </source>
</reference>
<evidence type="ECO:0008006" key="8">
    <source>
        <dbReference type="Google" id="ProtNLM"/>
    </source>
</evidence>
<evidence type="ECO:0000256" key="5">
    <source>
        <dbReference type="SAM" id="Phobius"/>
    </source>
</evidence>
<reference evidence="6" key="1">
    <citation type="journal article" date="2014" name="Int. J. Syst. Evol. Microbiol.">
        <title>Complete genome sequence of Corynebacterium casei LMG S-19264T (=DSM 44701T), isolated from a smear-ripened cheese.</title>
        <authorList>
            <consortium name="US DOE Joint Genome Institute (JGI-PGF)"/>
            <person name="Walter F."/>
            <person name="Albersmeier A."/>
            <person name="Kalinowski J."/>
            <person name="Ruckert C."/>
        </authorList>
    </citation>
    <scope>NUCLEOTIDE SEQUENCE</scope>
    <source>
        <strain evidence="6">JCM 18487</strain>
    </source>
</reference>
<comment type="caution">
    <text evidence="6">The sequence shown here is derived from an EMBL/GenBank/DDBJ whole genome shotgun (WGS) entry which is preliminary data.</text>
</comment>
<evidence type="ECO:0000256" key="2">
    <source>
        <dbReference type="ARBA" id="ARBA00022692"/>
    </source>
</evidence>
<dbReference type="InterPro" id="IPR003810">
    <property type="entry name" value="Mntp/YtaF"/>
</dbReference>
<keyword evidence="1" id="KW-1003">Cell membrane</keyword>
<feature type="transmembrane region" description="Helical" evidence="5">
    <location>
        <begin position="74"/>
        <end position="93"/>
    </location>
</feature>
<dbReference type="PANTHER" id="PTHR35529">
    <property type="entry name" value="MANGANESE EFFLUX PUMP MNTP-RELATED"/>
    <property type="match status" value="1"/>
</dbReference>
<dbReference type="EMBL" id="BMOY01000049">
    <property type="protein sequence ID" value="GGJ13029.1"/>
    <property type="molecule type" value="Genomic_DNA"/>
</dbReference>
<proteinExistence type="predicted"/>
<feature type="transmembrane region" description="Helical" evidence="5">
    <location>
        <begin position="42"/>
        <end position="62"/>
    </location>
</feature>
<keyword evidence="4 5" id="KW-0472">Membrane</keyword>
<gene>
    <name evidence="6" type="ORF">GCM10010885_22890</name>
</gene>
<sequence>MMNGNVWNVIWLLLSLGIDSFWLSASLAVWKRAESPRRDRRGWMWVMVFACAETGMLWVGSLLGKGVGMFLGRWASFAGGLMLVALAAWMVFFEDEKERMGHVEEGNGEEAEGETETPSRLLQLSRLLQQESIRQGMGWALVGSAASVSMDELMVGISAGLLDLPWLILIPCIALQALVFSSLGWTLGARLAPSLGKWSEKLAGFVLGGLGISILVDWVYNQSLA</sequence>
<feature type="transmembrane region" description="Helical" evidence="5">
    <location>
        <begin position="168"/>
        <end position="190"/>
    </location>
</feature>
<keyword evidence="7" id="KW-1185">Reference proteome</keyword>
<keyword evidence="2 5" id="KW-0812">Transmembrane</keyword>
<evidence type="ECO:0000313" key="6">
    <source>
        <dbReference type="EMBL" id="GGJ13029.1"/>
    </source>
</evidence>
<feature type="transmembrane region" description="Helical" evidence="5">
    <location>
        <begin position="6"/>
        <end position="30"/>
    </location>
</feature>
<evidence type="ECO:0000313" key="7">
    <source>
        <dbReference type="Proteomes" id="UP000637695"/>
    </source>
</evidence>
<name>A0A917KH14_9BACL</name>
<protein>
    <recommendedName>
        <fullName evidence="8">Sporulation protein YtaF</fullName>
    </recommendedName>
</protein>
<dbReference type="AlphaFoldDB" id="A0A917KH14"/>
<evidence type="ECO:0000256" key="3">
    <source>
        <dbReference type="ARBA" id="ARBA00022989"/>
    </source>
</evidence>
<dbReference type="Proteomes" id="UP000637695">
    <property type="component" value="Unassembled WGS sequence"/>
</dbReference>